<feature type="domain" description="Thioredoxin" evidence="2">
    <location>
        <begin position="1"/>
        <end position="114"/>
    </location>
</feature>
<dbReference type="ExpressionAtlas" id="I2EBS7">
    <property type="expression patterns" value="baseline and differential"/>
</dbReference>
<dbReference type="PRINTS" id="PR00421">
    <property type="entry name" value="THIOREDOXIN"/>
</dbReference>
<keyword evidence="1" id="KW-1015">Disulfide bond</keyword>
<name>I2EBS7_MAIZE</name>
<dbReference type="CDD" id="cd02947">
    <property type="entry name" value="TRX_family"/>
    <property type="match status" value="1"/>
</dbReference>
<dbReference type="EMBL" id="JQ693420">
    <property type="protein sequence ID" value="AFJ97109.1"/>
    <property type="molecule type" value="mRNA"/>
</dbReference>
<dbReference type="Pfam" id="PF00085">
    <property type="entry name" value="Thioredoxin"/>
    <property type="match status" value="1"/>
</dbReference>
<accession>I2EBS7</accession>
<evidence type="ECO:0000259" key="2">
    <source>
        <dbReference type="PROSITE" id="PS51352"/>
    </source>
</evidence>
<proteinExistence type="evidence at transcript level"/>
<protein>
    <submittedName>
        <fullName evidence="3">Thioredoxin</fullName>
    </submittedName>
</protein>
<evidence type="ECO:0000313" key="3">
    <source>
        <dbReference type="EMBL" id="AFJ97109.1"/>
    </source>
</evidence>
<dbReference type="AlphaFoldDB" id="I2EBS7"/>
<dbReference type="SUPFAM" id="SSF52833">
    <property type="entry name" value="Thioredoxin-like"/>
    <property type="match status" value="1"/>
</dbReference>
<evidence type="ECO:0000256" key="1">
    <source>
        <dbReference type="ARBA" id="ARBA00023157"/>
    </source>
</evidence>
<organism evidence="3">
    <name type="scientific">Zea mays</name>
    <name type="common">Maize</name>
    <dbReference type="NCBI Taxonomy" id="4577"/>
    <lineage>
        <taxon>Eukaryota</taxon>
        <taxon>Viridiplantae</taxon>
        <taxon>Streptophyta</taxon>
        <taxon>Embryophyta</taxon>
        <taxon>Tracheophyta</taxon>
        <taxon>Spermatophyta</taxon>
        <taxon>Magnoliopsida</taxon>
        <taxon>Liliopsida</taxon>
        <taxon>Poales</taxon>
        <taxon>Poaceae</taxon>
        <taxon>PACMAD clade</taxon>
        <taxon>Panicoideae</taxon>
        <taxon>Andropogonodae</taxon>
        <taxon>Andropogoneae</taxon>
        <taxon>Tripsacinae</taxon>
        <taxon>Zea</taxon>
    </lineage>
</organism>
<dbReference type="PROSITE" id="PS51352">
    <property type="entry name" value="THIOREDOXIN_2"/>
    <property type="match status" value="1"/>
</dbReference>
<reference evidence="3" key="1">
    <citation type="submission" date="2012-02" db="EMBL/GenBank/DDBJ databases">
        <title>Isolation, characterization, and expression analyses of thioredoxin gene in maize.</title>
        <authorList>
            <person name="Li Q.-B."/>
            <person name="Chourey P."/>
        </authorList>
    </citation>
    <scope>NUCLEOTIDE SEQUENCE</scope>
</reference>
<sequence length="128" mass="13693">MAAEEGAVIACHTKDEFDARMAKAKEQGKLVVIDFMAPWCSGCQMMAPVYADCASKYPSAVFLEVDVDELLEVAKIYGVHVMPTFCFIRNGETLESFATVDEGELRDAVRKYAAAAAGTTTAPASASA</sequence>
<dbReference type="Gene3D" id="3.40.30.10">
    <property type="entry name" value="Glutaredoxin"/>
    <property type="match status" value="1"/>
</dbReference>
<dbReference type="PANTHER" id="PTHR46115">
    <property type="entry name" value="THIOREDOXIN-LIKE PROTEIN 1"/>
    <property type="match status" value="1"/>
</dbReference>
<dbReference type="InterPro" id="IPR036249">
    <property type="entry name" value="Thioredoxin-like_sf"/>
</dbReference>
<dbReference type="InterPro" id="IPR013766">
    <property type="entry name" value="Thioredoxin_domain"/>
</dbReference>